<reference evidence="1" key="1">
    <citation type="submission" date="2018-02" db="EMBL/GenBank/DDBJ databases">
        <title>Rhizophora mucronata_Transcriptome.</title>
        <authorList>
            <person name="Meera S.P."/>
            <person name="Sreeshan A."/>
            <person name="Augustine A."/>
        </authorList>
    </citation>
    <scope>NUCLEOTIDE SEQUENCE</scope>
    <source>
        <tissue evidence="1">Leaf</tissue>
    </source>
</reference>
<proteinExistence type="predicted"/>
<dbReference type="AlphaFoldDB" id="A0A2P2M5R4"/>
<sequence length="72" mass="8406">MRIHSVWILLRLCSSKRLTEFGVLKDQKTGRVVIMSMKYQSIIIARYALRNALSMIHMLEGMLFVSVCQRFS</sequence>
<evidence type="ECO:0000313" key="1">
    <source>
        <dbReference type="EMBL" id="MBX25565.1"/>
    </source>
</evidence>
<dbReference type="EMBL" id="GGEC01045081">
    <property type="protein sequence ID" value="MBX25565.1"/>
    <property type="molecule type" value="Transcribed_RNA"/>
</dbReference>
<name>A0A2P2M5R4_RHIMU</name>
<organism evidence="1">
    <name type="scientific">Rhizophora mucronata</name>
    <name type="common">Asiatic mangrove</name>
    <dbReference type="NCBI Taxonomy" id="61149"/>
    <lineage>
        <taxon>Eukaryota</taxon>
        <taxon>Viridiplantae</taxon>
        <taxon>Streptophyta</taxon>
        <taxon>Embryophyta</taxon>
        <taxon>Tracheophyta</taxon>
        <taxon>Spermatophyta</taxon>
        <taxon>Magnoliopsida</taxon>
        <taxon>eudicotyledons</taxon>
        <taxon>Gunneridae</taxon>
        <taxon>Pentapetalae</taxon>
        <taxon>rosids</taxon>
        <taxon>fabids</taxon>
        <taxon>Malpighiales</taxon>
        <taxon>Rhizophoraceae</taxon>
        <taxon>Rhizophora</taxon>
    </lineage>
</organism>
<protein>
    <submittedName>
        <fullName evidence="1">Pullulanase 1ic isoform X2</fullName>
    </submittedName>
</protein>
<accession>A0A2P2M5R4</accession>